<reference evidence="2 3" key="1">
    <citation type="journal article" date="2010" name="Stand. Genomic Sci.">
        <title>Complete genome sequence of Coraliomargarita akajimensis type strain (04OKA010-24).</title>
        <authorList>
            <person name="Mavromatis K."/>
            <person name="Abt B."/>
            <person name="Brambilla E."/>
            <person name="Lapidus A."/>
            <person name="Copeland A."/>
            <person name="Deshpande S."/>
            <person name="Nolan M."/>
            <person name="Lucas S."/>
            <person name="Tice H."/>
            <person name="Cheng J.F."/>
            <person name="Han C."/>
            <person name="Detter J.C."/>
            <person name="Woyke T."/>
            <person name="Goodwin L."/>
            <person name="Pitluck S."/>
            <person name="Held B."/>
            <person name="Brettin T."/>
            <person name="Tapia R."/>
            <person name="Ivanova N."/>
            <person name="Mikhailova N."/>
            <person name="Pati A."/>
            <person name="Liolios K."/>
            <person name="Chen A."/>
            <person name="Palaniappan K."/>
            <person name="Land M."/>
            <person name="Hauser L."/>
            <person name="Chang Y.J."/>
            <person name="Jeffries C.D."/>
            <person name="Rohde M."/>
            <person name="Goker M."/>
            <person name="Bristow J."/>
            <person name="Eisen J.A."/>
            <person name="Markowitz V."/>
            <person name="Hugenholtz P."/>
            <person name="Klenk H.P."/>
            <person name="Kyrpides N.C."/>
        </authorList>
    </citation>
    <scope>NUCLEOTIDE SEQUENCE [LARGE SCALE GENOMIC DNA]</scope>
    <source>
        <strain evidence="3">DSM 45221 / IAM 15411 / JCM 23193 / KCTC 12865</strain>
    </source>
</reference>
<dbReference type="PANTHER" id="PTHR33608:SF6">
    <property type="entry name" value="BLL2464 PROTEIN"/>
    <property type="match status" value="1"/>
</dbReference>
<dbReference type="InterPro" id="IPR036465">
    <property type="entry name" value="vWFA_dom_sf"/>
</dbReference>
<dbReference type="eggNOG" id="COG1721">
    <property type="taxonomic scope" value="Bacteria"/>
</dbReference>
<dbReference type="Pfam" id="PF01882">
    <property type="entry name" value="DUF58"/>
    <property type="match status" value="1"/>
</dbReference>
<proteinExistence type="predicted"/>
<dbReference type="SUPFAM" id="SSF53300">
    <property type="entry name" value="vWA-like"/>
    <property type="match status" value="1"/>
</dbReference>
<name>D5EQ33_CORAD</name>
<dbReference type="Gene3D" id="3.40.50.410">
    <property type="entry name" value="von Willebrand factor, type A domain"/>
    <property type="match status" value="1"/>
</dbReference>
<dbReference type="PANTHER" id="PTHR33608">
    <property type="entry name" value="BLL2464 PROTEIN"/>
    <property type="match status" value="1"/>
</dbReference>
<dbReference type="OrthoDB" id="9776116at2"/>
<evidence type="ECO:0000259" key="1">
    <source>
        <dbReference type="Pfam" id="PF01882"/>
    </source>
</evidence>
<dbReference type="STRING" id="583355.Caka_0777"/>
<keyword evidence="3" id="KW-1185">Reference proteome</keyword>
<dbReference type="KEGG" id="caa:Caka_0777"/>
<sequence length="293" mass="33511">MNTADIIKKVRRLEIRTRHLVTDSVTGAYHSSFKGRGMDFEEVREYAIGDDVRTIDWNVSAKMDKPFVKVFREERELTLMLLIDLSASGVFGSVNQSKRERAAELASVLAFSASQNNDKVGLLLYTDTVEHYIPPKKGRRHILRVIRDILFFSPKGRRTEHQVALDYLNRVQRRKAVVFLISDFIDADEQLFRSLASIHQRHDLISVALSDPRESELPNVGLITLEDAETGDMAEVDTGSASVRQRYRMDALARKDVFSTAMKQKGLDWLEVQTDQAYMPALRQLFAKRASRH</sequence>
<dbReference type="HOGENOM" id="CLU_054927_2_0_0"/>
<evidence type="ECO:0000313" key="3">
    <source>
        <dbReference type="Proteomes" id="UP000000925"/>
    </source>
</evidence>
<accession>D5EQ33</accession>
<dbReference type="InterPro" id="IPR002881">
    <property type="entry name" value="DUF58"/>
</dbReference>
<dbReference type="RefSeq" id="WP_013042525.1">
    <property type="nucleotide sequence ID" value="NC_014008.1"/>
</dbReference>
<evidence type="ECO:0000313" key="2">
    <source>
        <dbReference type="EMBL" id="ADE53801.1"/>
    </source>
</evidence>
<dbReference type="EMBL" id="CP001998">
    <property type="protein sequence ID" value="ADE53801.1"/>
    <property type="molecule type" value="Genomic_DNA"/>
</dbReference>
<dbReference type="AlphaFoldDB" id="D5EQ33"/>
<feature type="domain" description="DUF58" evidence="1">
    <location>
        <begin position="42"/>
        <end position="253"/>
    </location>
</feature>
<organism evidence="2 3">
    <name type="scientific">Coraliomargarita akajimensis (strain DSM 45221 / IAM 15411 / JCM 23193 / KCTC 12865 / 04OKA010-24)</name>
    <dbReference type="NCBI Taxonomy" id="583355"/>
    <lineage>
        <taxon>Bacteria</taxon>
        <taxon>Pseudomonadati</taxon>
        <taxon>Verrucomicrobiota</taxon>
        <taxon>Opitutia</taxon>
        <taxon>Puniceicoccales</taxon>
        <taxon>Coraliomargaritaceae</taxon>
        <taxon>Coraliomargarita</taxon>
    </lineage>
</organism>
<dbReference type="Proteomes" id="UP000000925">
    <property type="component" value="Chromosome"/>
</dbReference>
<gene>
    <name evidence="2" type="ordered locus">Caka_0777</name>
</gene>
<protein>
    <recommendedName>
        <fullName evidence="1">DUF58 domain-containing protein</fullName>
    </recommendedName>
</protein>